<organism evidence="1 2">
    <name type="scientific">Desertifilum tharense IPPAS B-1220</name>
    <dbReference type="NCBI Taxonomy" id="1781255"/>
    <lineage>
        <taxon>Bacteria</taxon>
        <taxon>Bacillati</taxon>
        <taxon>Cyanobacteriota</taxon>
        <taxon>Cyanophyceae</taxon>
        <taxon>Desertifilales</taxon>
        <taxon>Desertifilaceae</taxon>
        <taxon>Desertifilum</taxon>
    </lineage>
</organism>
<protein>
    <submittedName>
        <fullName evidence="1">Uncharacterized protein</fullName>
    </submittedName>
</protein>
<evidence type="ECO:0000313" key="1">
    <source>
        <dbReference type="EMBL" id="XPM65779.1"/>
    </source>
</evidence>
<reference evidence="1 2" key="1">
    <citation type="journal article" date="2016" name="Genome Announc.">
        <title>Draft Genome Sequence of the Thermotolerant Cyanobacterium Desertifilum sp. IPPAS B-1220.</title>
        <authorList>
            <person name="Mironov K.S."/>
            <person name="Sinetova M.A."/>
            <person name="Bolatkhan K."/>
            <person name="Zayadan B.K."/>
            <person name="Ustinova V.V."/>
            <person name="Kupriyanova E.V."/>
            <person name="Skrypnik A.N."/>
            <person name="Gogoleva N.E."/>
            <person name="Gogolev Y.V."/>
            <person name="Los D.A."/>
        </authorList>
    </citation>
    <scope>NUCLEOTIDE SEQUENCE [LARGE SCALE GENOMIC DNA]</scope>
    <source>
        <strain evidence="1 2">IPPAS B-1220</strain>
    </source>
</reference>
<sequence length="49" mass="5589">MTYATITATQECFDKLAQGNLSERPSVENLPTQPQRPTLIQRLRSSIKR</sequence>
<proteinExistence type="predicted"/>
<dbReference type="EMBL" id="CP182909">
    <property type="protein sequence ID" value="XPM65779.1"/>
    <property type="molecule type" value="Genomic_DNA"/>
</dbReference>
<accession>A0ACD5GZ53</accession>
<evidence type="ECO:0000313" key="2">
    <source>
        <dbReference type="Proteomes" id="UP000095472"/>
    </source>
</evidence>
<name>A0ACD5GZ53_9CYAN</name>
<dbReference type="Proteomes" id="UP000095472">
    <property type="component" value="Chromosome"/>
</dbReference>
<keyword evidence="2" id="KW-1185">Reference proteome</keyword>
<gene>
    <name evidence="1" type="ORF">BH720_009590</name>
</gene>